<evidence type="ECO:0000313" key="3">
    <source>
        <dbReference type="EMBL" id="VUZ53089.1"/>
    </source>
</evidence>
<feature type="region of interest" description="Disordered" evidence="1">
    <location>
        <begin position="283"/>
        <end position="309"/>
    </location>
</feature>
<dbReference type="EMBL" id="UYSG01000347">
    <property type="protein sequence ID" value="VDL19177.1"/>
    <property type="molecule type" value="Genomic_DNA"/>
</dbReference>
<keyword evidence="5" id="KW-1185">Reference proteome</keyword>
<dbReference type="AlphaFoldDB" id="A0A0R3SB93"/>
<organism evidence="6">
    <name type="scientific">Hymenolepis diminuta</name>
    <name type="common">Rat tapeworm</name>
    <dbReference type="NCBI Taxonomy" id="6216"/>
    <lineage>
        <taxon>Eukaryota</taxon>
        <taxon>Metazoa</taxon>
        <taxon>Spiralia</taxon>
        <taxon>Lophotrochozoa</taxon>
        <taxon>Platyhelminthes</taxon>
        <taxon>Cestoda</taxon>
        <taxon>Eucestoda</taxon>
        <taxon>Cyclophyllidea</taxon>
        <taxon>Hymenolepididae</taxon>
        <taxon>Hymenolepis</taxon>
    </lineage>
</organism>
<feature type="region of interest" description="Disordered" evidence="1">
    <location>
        <begin position="341"/>
        <end position="376"/>
    </location>
</feature>
<dbReference type="Proteomes" id="UP000274504">
    <property type="component" value="Unassembled WGS sequence"/>
</dbReference>
<feature type="compositionally biased region" description="Low complexity" evidence="1">
    <location>
        <begin position="286"/>
        <end position="305"/>
    </location>
</feature>
<protein>
    <submittedName>
        <fullName evidence="6">CUPID domain-containing protein</fullName>
    </submittedName>
</protein>
<evidence type="ECO:0000313" key="4">
    <source>
        <dbReference type="Proteomes" id="UP000274504"/>
    </source>
</evidence>
<proteinExistence type="predicted"/>
<gene>
    <name evidence="2" type="ORF">HDID_LOCUS1716</name>
    <name evidence="3" type="ORF">WMSIL1_LOCUS11430</name>
</gene>
<evidence type="ECO:0000256" key="1">
    <source>
        <dbReference type="SAM" id="MobiDB-lite"/>
    </source>
</evidence>
<dbReference type="WBParaSite" id="HDID_0000171501-mRNA-1">
    <property type="protein sequence ID" value="HDID_0000171501-mRNA-1"/>
    <property type="gene ID" value="HDID_0000171501"/>
</dbReference>
<reference evidence="3 5" key="3">
    <citation type="submission" date="2019-07" db="EMBL/GenBank/DDBJ databases">
        <authorList>
            <person name="Jastrzebski P J."/>
            <person name="Paukszto L."/>
            <person name="Jastrzebski P J."/>
        </authorList>
    </citation>
    <scope>NUCLEOTIDE SEQUENCE [LARGE SCALE GENOMIC DNA]</scope>
    <source>
        <strain evidence="3 5">WMS-il1</strain>
    </source>
</reference>
<feature type="compositionally biased region" description="Polar residues" evidence="1">
    <location>
        <begin position="341"/>
        <end position="357"/>
    </location>
</feature>
<dbReference type="EMBL" id="CABIJS010000544">
    <property type="protein sequence ID" value="VUZ53089.1"/>
    <property type="molecule type" value="Genomic_DNA"/>
</dbReference>
<name>A0A0R3SB93_HYMDI</name>
<evidence type="ECO:0000313" key="2">
    <source>
        <dbReference type="EMBL" id="VDL19177.1"/>
    </source>
</evidence>
<accession>A0A0R3SB93</accession>
<sequence length="376" mass="41967">MKMMALDFDPLFRLKKRLDSLKRTHDAGVARSAFLTEKNYNTNRQLMESLIHRLHSVDSKAKRTKRVMNRVKLSSPKKMRPLTGKPQEIFNPNYPDYADFHNKLNPLKRIHPSEYCDNSDSNLLKDLKELPALHPSQVSTVLRKKGMGSGNASQKGEPIFPPPPDPSCSLSARPVVSSGTKSTNSSALRIRKGSQSFNQAGPSVPSTSCMNSYTQNMRPGMSPSFAADSYPYADLRTKYDPDFYQSQSTCYDQLALPGFSNYYGFNYYAHSSGHGNWPSLGKYEQSMSGRPTQSSSTSLSPPDITAGYRANYPVTTGPENPPGFTTNLPFNQSFQSDNFMQSMQSYPPSLDSQQPTYGMNLPSYSYPPPPNTTSYM</sequence>
<dbReference type="OrthoDB" id="6230290at2759"/>
<dbReference type="Proteomes" id="UP000321570">
    <property type="component" value="Unassembled WGS sequence"/>
</dbReference>
<reference evidence="6" key="1">
    <citation type="submission" date="2016-04" db="UniProtKB">
        <authorList>
            <consortium name="WormBaseParasite"/>
        </authorList>
    </citation>
    <scope>IDENTIFICATION</scope>
</reference>
<evidence type="ECO:0000313" key="5">
    <source>
        <dbReference type="Proteomes" id="UP000321570"/>
    </source>
</evidence>
<reference evidence="2 4" key="2">
    <citation type="submission" date="2018-11" db="EMBL/GenBank/DDBJ databases">
        <authorList>
            <consortium name="Pathogen Informatics"/>
        </authorList>
    </citation>
    <scope>NUCLEOTIDE SEQUENCE [LARGE SCALE GENOMIC DNA]</scope>
</reference>
<feature type="compositionally biased region" description="Pro residues" evidence="1">
    <location>
        <begin position="365"/>
        <end position="376"/>
    </location>
</feature>
<evidence type="ECO:0000313" key="6">
    <source>
        <dbReference type="WBParaSite" id="HDID_0000171501-mRNA-1"/>
    </source>
</evidence>